<keyword evidence="2" id="KW-1185">Reference proteome</keyword>
<protein>
    <submittedName>
        <fullName evidence="1">Uncharacterized protein</fullName>
    </submittedName>
</protein>
<proteinExistence type="predicted"/>
<name>A0A087UF31_STEMI</name>
<feature type="non-terminal residue" evidence="1">
    <location>
        <position position="35"/>
    </location>
</feature>
<accession>A0A087UF31</accession>
<organism evidence="1 2">
    <name type="scientific">Stegodyphus mimosarum</name>
    <name type="common">African social velvet spider</name>
    <dbReference type="NCBI Taxonomy" id="407821"/>
    <lineage>
        <taxon>Eukaryota</taxon>
        <taxon>Metazoa</taxon>
        <taxon>Ecdysozoa</taxon>
        <taxon>Arthropoda</taxon>
        <taxon>Chelicerata</taxon>
        <taxon>Arachnida</taxon>
        <taxon>Araneae</taxon>
        <taxon>Araneomorphae</taxon>
        <taxon>Entelegynae</taxon>
        <taxon>Eresoidea</taxon>
        <taxon>Eresidae</taxon>
        <taxon>Stegodyphus</taxon>
    </lineage>
</organism>
<dbReference type="Proteomes" id="UP000054359">
    <property type="component" value="Unassembled WGS sequence"/>
</dbReference>
<reference evidence="1 2" key="1">
    <citation type="submission" date="2013-11" db="EMBL/GenBank/DDBJ databases">
        <title>Genome sequencing of Stegodyphus mimosarum.</title>
        <authorList>
            <person name="Bechsgaard J."/>
        </authorList>
    </citation>
    <scope>NUCLEOTIDE SEQUENCE [LARGE SCALE GENOMIC DNA]</scope>
</reference>
<gene>
    <name evidence="1" type="ORF">X975_24626</name>
</gene>
<dbReference type="AlphaFoldDB" id="A0A087UF31"/>
<sequence length="35" mass="3831">MGLFMSGILILVCVLLYYNVAIVIPCTVCSLIQNI</sequence>
<evidence type="ECO:0000313" key="2">
    <source>
        <dbReference type="Proteomes" id="UP000054359"/>
    </source>
</evidence>
<dbReference type="EMBL" id="KK119542">
    <property type="protein sequence ID" value="KFM75970.1"/>
    <property type="molecule type" value="Genomic_DNA"/>
</dbReference>
<evidence type="ECO:0000313" key="1">
    <source>
        <dbReference type="EMBL" id="KFM75970.1"/>
    </source>
</evidence>